<accession>A0ABV1UEW6</accession>
<protein>
    <submittedName>
        <fullName evidence="2">Uncharacterized protein</fullName>
    </submittedName>
</protein>
<evidence type="ECO:0000313" key="2">
    <source>
        <dbReference type="EMBL" id="MER6432097.1"/>
    </source>
</evidence>
<sequence>MTTATPFAYRKALAAIPMPATARLTAAQLRGAGCVWCAAELHGDTAIDLEQRYNRIVGVPGRWFPRGCSPCSLRAVLAVCRTHPQTCEQCTDDPTLCEMRRALRALALELRR</sequence>
<dbReference type="RefSeq" id="WP_352064937.1">
    <property type="nucleotide sequence ID" value="NZ_JBEPAZ010000037.1"/>
</dbReference>
<keyword evidence="3" id="KW-1185">Reference proteome</keyword>
<comment type="caution">
    <text evidence="2">The sequence shown here is derived from an EMBL/GenBank/DDBJ whole genome shotgun (WGS) entry which is preliminary data.</text>
</comment>
<name>A0ABV1UEW6_9ACTN</name>
<gene>
    <name evidence="2" type="ORF">ABT272_30890</name>
</gene>
<feature type="chain" id="PRO_5046199738" evidence="1">
    <location>
        <begin position="23"/>
        <end position="112"/>
    </location>
</feature>
<proteinExistence type="predicted"/>
<organism evidence="2 3">
    <name type="scientific">Streptomyces sp. 900105245</name>
    <dbReference type="NCBI Taxonomy" id="3154379"/>
    <lineage>
        <taxon>Bacteria</taxon>
        <taxon>Bacillati</taxon>
        <taxon>Actinomycetota</taxon>
        <taxon>Actinomycetes</taxon>
        <taxon>Kitasatosporales</taxon>
        <taxon>Streptomycetaceae</taxon>
        <taxon>Streptomyces</taxon>
    </lineage>
</organism>
<dbReference type="Proteomes" id="UP001470023">
    <property type="component" value="Unassembled WGS sequence"/>
</dbReference>
<evidence type="ECO:0000313" key="3">
    <source>
        <dbReference type="Proteomes" id="UP001470023"/>
    </source>
</evidence>
<keyword evidence="1" id="KW-0732">Signal</keyword>
<dbReference type="EMBL" id="JBEPAZ010000037">
    <property type="protein sequence ID" value="MER6432097.1"/>
    <property type="molecule type" value="Genomic_DNA"/>
</dbReference>
<evidence type="ECO:0000256" key="1">
    <source>
        <dbReference type="SAM" id="SignalP"/>
    </source>
</evidence>
<reference evidence="2 3" key="1">
    <citation type="submission" date="2024-06" db="EMBL/GenBank/DDBJ databases">
        <title>The Natural Products Discovery Center: Release of the First 8490 Sequenced Strains for Exploring Actinobacteria Biosynthetic Diversity.</title>
        <authorList>
            <person name="Kalkreuter E."/>
            <person name="Kautsar S.A."/>
            <person name="Yang D."/>
            <person name="Bader C.D."/>
            <person name="Teijaro C.N."/>
            <person name="Fluegel L."/>
            <person name="Davis C.M."/>
            <person name="Simpson J.R."/>
            <person name="Lauterbach L."/>
            <person name="Steele A.D."/>
            <person name="Gui C."/>
            <person name="Meng S."/>
            <person name="Li G."/>
            <person name="Viehrig K."/>
            <person name="Ye F."/>
            <person name="Su P."/>
            <person name="Kiefer A.F."/>
            <person name="Nichols A."/>
            <person name="Cepeda A.J."/>
            <person name="Yan W."/>
            <person name="Fan B."/>
            <person name="Jiang Y."/>
            <person name="Adhikari A."/>
            <person name="Zheng C.-J."/>
            <person name="Schuster L."/>
            <person name="Cowan T.M."/>
            <person name="Smanski M.J."/>
            <person name="Chevrette M.G."/>
            <person name="De Carvalho L.P.S."/>
            <person name="Shen B."/>
        </authorList>
    </citation>
    <scope>NUCLEOTIDE SEQUENCE [LARGE SCALE GENOMIC DNA]</scope>
    <source>
        <strain evidence="2 3">NPDC001166</strain>
    </source>
</reference>
<feature type="signal peptide" evidence="1">
    <location>
        <begin position="1"/>
        <end position="22"/>
    </location>
</feature>